<evidence type="ECO:0000256" key="11">
    <source>
        <dbReference type="RuleBase" id="RU368036"/>
    </source>
</evidence>
<evidence type="ECO:0000256" key="8">
    <source>
        <dbReference type="ARBA" id="ARBA00047417"/>
    </source>
</evidence>
<protein>
    <recommendedName>
        <fullName evidence="11">Glutathione hydrolase proenzyme</fullName>
        <ecNumber evidence="11">2.3.2.2</ecNumber>
        <ecNumber evidence="11">3.4.19.13</ecNumber>
    </recommendedName>
    <component>
        <recommendedName>
            <fullName evidence="11">Glutathione hydrolase large chain</fullName>
        </recommendedName>
    </component>
    <component>
        <recommendedName>
            <fullName evidence="11">Glutathione hydrolase small chain</fullName>
        </recommendedName>
    </component>
</protein>
<feature type="binding site" evidence="10">
    <location>
        <begin position="467"/>
        <end position="468"/>
    </location>
    <ligand>
        <name>L-glutamate</name>
        <dbReference type="ChEBI" id="CHEBI:29985"/>
    </ligand>
</feature>
<comment type="pathway">
    <text evidence="11">Sulfur metabolism; glutathione metabolism.</text>
</comment>
<keyword evidence="11" id="KW-0317">Glutathione biosynthesis</keyword>
<dbReference type="PROSITE" id="PS51257">
    <property type="entry name" value="PROKAR_LIPOPROTEIN"/>
    <property type="match status" value="1"/>
</dbReference>
<dbReference type="STRING" id="393762.SAMN05660472_02229"/>
<dbReference type="InterPro" id="IPR000101">
    <property type="entry name" value="GGT_peptidase"/>
</dbReference>
<name>A0A1G9FRX1_9FIRM</name>
<evidence type="ECO:0000256" key="1">
    <source>
        <dbReference type="ARBA" id="ARBA00001049"/>
    </source>
</evidence>
<dbReference type="Pfam" id="PF01019">
    <property type="entry name" value="G_glu_transpept"/>
    <property type="match status" value="1"/>
</dbReference>
<feature type="binding site" evidence="10">
    <location>
        <begin position="423"/>
        <end position="425"/>
    </location>
    <ligand>
        <name>L-glutamate</name>
        <dbReference type="ChEBI" id="CHEBI:29985"/>
    </ligand>
</feature>
<proteinExistence type="inferred from homology"/>
<organism evidence="12 13">
    <name type="scientific">Natronincola ferrireducens</name>
    <dbReference type="NCBI Taxonomy" id="393762"/>
    <lineage>
        <taxon>Bacteria</taxon>
        <taxon>Bacillati</taxon>
        <taxon>Bacillota</taxon>
        <taxon>Clostridia</taxon>
        <taxon>Peptostreptococcales</taxon>
        <taxon>Natronincolaceae</taxon>
        <taxon>Natronincola</taxon>
    </lineage>
</organism>
<dbReference type="InterPro" id="IPR051792">
    <property type="entry name" value="GGT_bact"/>
</dbReference>
<dbReference type="InterPro" id="IPR029055">
    <property type="entry name" value="Ntn_hydrolases_N"/>
</dbReference>
<dbReference type="EC" id="2.3.2.2" evidence="11"/>
<dbReference type="PRINTS" id="PR01210">
    <property type="entry name" value="GGTRANSPTASE"/>
</dbReference>
<keyword evidence="5 11" id="KW-0378">Hydrolase</keyword>
<dbReference type="GO" id="GO:0006751">
    <property type="term" value="P:glutathione catabolic process"/>
    <property type="evidence" value="ECO:0007669"/>
    <property type="project" value="UniProtKB-UniRule"/>
</dbReference>
<evidence type="ECO:0000256" key="3">
    <source>
        <dbReference type="ARBA" id="ARBA00009381"/>
    </source>
</evidence>
<evidence type="ECO:0000256" key="6">
    <source>
        <dbReference type="ARBA" id="ARBA00023145"/>
    </source>
</evidence>
<dbReference type="NCBIfam" id="TIGR00066">
    <property type="entry name" value="g_glut_trans"/>
    <property type="match status" value="1"/>
</dbReference>
<evidence type="ECO:0000256" key="4">
    <source>
        <dbReference type="ARBA" id="ARBA00022679"/>
    </source>
</evidence>
<feature type="binding site" evidence="10">
    <location>
        <position position="447"/>
    </location>
    <ligand>
        <name>L-glutamate</name>
        <dbReference type="ChEBI" id="CHEBI:29985"/>
    </ligand>
</feature>
<dbReference type="GO" id="GO:0006750">
    <property type="term" value="P:glutathione biosynthetic process"/>
    <property type="evidence" value="ECO:0007669"/>
    <property type="project" value="UniProtKB-KW"/>
</dbReference>
<evidence type="ECO:0000256" key="10">
    <source>
        <dbReference type="PIRSR" id="PIRSR600101-2"/>
    </source>
</evidence>
<dbReference type="Gene3D" id="1.10.246.130">
    <property type="match status" value="1"/>
</dbReference>
<dbReference type="SUPFAM" id="SSF56235">
    <property type="entry name" value="N-terminal nucleophile aminohydrolases (Ntn hydrolases)"/>
    <property type="match status" value="1"/>
</dbReference>
<dbReference type="Proteomes" id="UP000198718">
    <property type="component" value="Unassembled WGS sequence"/>
</dbReference>
<accession>A0A1G9FRX1</accession>
<feature type="active site" description="Nucleophile" evidence="9">
    <location>
        <position position="405"/>
    </location>
</feature>
<dbReference type="PANTHER" id="PTHR43199">
    <property type="entry name" value="GLUTATHIONE HYDROLASE"/>
    <property type="match status" value="1"/>
</dbReference>
<dbReference type="GO" id="GO:0036374">
    <property type="term" value="F:glutathione hydrolase activity"/>
    <property type="evidence" value="ECO:0007669"/>
    <property type="project" value="UniProtKB-UniRule"/>
</dbReference>
<dbReference type="EC" id="3.4.19.13" evidence="11"/>
<dbReference type="RefSeq" id="WP_090553768.1">
    <property type="nucleotide sequence ID" value="NZ_FNFP01000005.1"/>
</dbReference>
<dbReference type="EMBL" id="FNFP01000005">
    <property type="protein sequence ID" value="SDK91161.1"/>
    <property type="molecule type" value="Genomic_DNA"/>
</dbReference>
<keyword evidence="7 11" id="KW-0012">Acyltransferase</keyword>
<dbReference type="InterPro" id="IPR043138">
    <property type="entry name" value="GGT_lsub"/>
</dbReference>
<comment type="subunit">
    <text evidence="11">This enzyme consists of two polypeptide chains, which are synthesized in precursor form from a single polypeptide.</text>
</comment>
<dbReference type="UniPathway" id="UPA00204"/>
<dbReference type="PANTHER" id="PTHR43199:SF1">
    <property type="entry name" value="GLUTATHIONE HYDROLASE PROENZYME"/>
    <property type="match status" value="1"/>
</dbReference>
<keyword evidence="4 11" id="KW-0808">Transferase</keyword>
<keyword evidence="6 11" id="KW-0865">Zymogen</keyword>
<evidence type="ECO:0000313" key="12">
    <source>
        <dbReference type="EMBL" id="SDK91161.1"/>
    </source>
</evidence>
<comment type="similarity">
    <text evidence="3 11">Belongs to the gamma-glutamyltransferase family.</text>
</comment>
<feature type="binding site" evidence="10">
    <location>
        <position position="123"/>
    </location>
    <ligand>
        <name>L-glutamate</name>
        <dbReference type="ChEBI" id="CHEBI:29985"/>
    </ligand>
</feature>
<gene>
    <name evidence="12" type="ORF">SAMN05660472_02229</name>
</gene>
<comment type="PTM">
    <text evidence="11">Cleaved by autocatalysis into a large and a small subunit.</text>
</comment>
<sequence length="596" mass="65050">MKLKHKGLTIGLILILIVSVLSGCTSKTKVEVQQQEEVPSTEKVVYNTALHANGENGAVSSGRVEATEVGLEVLKAGGNAIDAAVATSFAIQFFEIESTGIAGGGFMLIHDAKSGEDVVIDMRETAPAATTPDMFLNTDVLDTNGDGEVDYYEANYHPLAIGVPGNVAGLELALNTYGTMSMQEIMDIVCAKAEQGIYVTNKVESAIAECYGYIQNYEASKELLLNDLGLPYVEGDIIYNPDLIETYQKIAKHGSEIFYKGELAQKMVDEIQKQGGILTMEDLVNYEATIIEPSTGTYRGYKIVSSPPPSSGGTHIIQGLNILENFDLKAMGHRSVDEFFLLQEIGKYLYTDRAKYMADTLFVDVPLKGLTSKAYAKSIADKIDLNKADNEVTAGMPADYEAVDTTHLSVIDKDGNMVSYTNTVNNYLGNAMVIPGTGIIMNNELTDFDFSNLDSINAPKPGMRPLSSMSPTFVFTPEGEPLMSLGTPGGYTIFFTVLQNIINVIDHGMDVNTAINIERCSYHPAGAYYGEEFYLYIEPKDDETSIDEKILEELRARGQIVASKHDYYGSTNAVYRDTKGFHAVADRRRDSHAGAY</sequence>
<evidence type="ECO:0000256" key="7">
    <source>
        <dbReference type="ARBA" id="ARBA00023315"/>
    </source>
</evidence>
<dbReference type="GO" id="GO:0103068">
    <property type="term" value="F:leukotriene C4 gamma-glutamyl transferase activity"/>
    <property type="evidence" value="ECO:0007669"/>
    <property type="project" value="UniProtKB-EC"/>
</dbReference>
<dbReference type="AlphaFoldDB" id="A0A1G9FRX1"/>
<reference evidence="12 13" key="1">
    <citation type="submission" date="2016-10" db="EMBL/GenBank/DDBJ databases">
        <authorList>
            <person name="de Groot N.N."/>
        </authorList>
    </citation>
    <scope>NUCLEOTIDE SEQUENCE [LARGE SCALE GENOMIC DNA]</scope>
    <source>
        <strain evidence="12 13">DSM 18346</strain>
    </source>
</reference>
<feature type="binding site" evidence="10">
    <location>
        <position position="490"/>
    </location>
    <ligand>
        <name>L-glutamate</name>
        <dbReference type="ChEBI" id="CHEBI:29985"/>
    </ligand>
</feature>
<dbReference type="OrthoDB" id="9781342at2"/>
<evidence type="ECO:0000256" key="2">
    <source>
        <dbReference type="ARBA" id="ARBA00001089"/>
    </source>
</evidence>
<keyword evidence="13" id="KW-1185">Reference proteome</keyword>
<comment type="catalytic activity">
    <reaction evidence="2 11">
        <text>glutathione + H2O = L-cysteinylglycine + L-glutamate</text>
        <dbReference type="Rhea" id="RHEA:28807"/>
        <dbReference type="ChEBI" id="CHEBI:15377"/>
        <dbReference type="ChEBI" id="CHEBI:29985"/>
        <dbReference type="ChEBI" id="CHEBI:57925"/>
        <dbReference type="ChEBI" id="CHEBI:61694"/>
        <dbReference type="EC" id="3.4.19.13"/>
    </reaction>
</comment>
<evidence type="ECO:0000256" key="5">
    <source>
        <dbReference type="ARBA" id="ARBA00022801"/>
    </source>
</evidence>
<dbReference type="Gene3D" id="3.60.20.40">
    <property type="match status" value="1"/>
</dbReference>
<dbReference type="InterPro" id="IPR043137">
    <property type="entry name" value="GGT_ssub_C"/>
</dbReference>
<evidence type="ECO:0000313" key="13">
    <source>
        <dbReference type="Proteomes" id="UP000198718"/>
    </source>
</evidence>
<comment type="catalytic activity">
    <reaction evidence="1 11">
        <text>an S-substituted glutathione + H2O = an S-substituted L-cysteinylglycine + L-glutamate</text>
        <dbReference type="Rhea" id="RHEA:59468"/>
        <dbReference type="ChEBI" id="CHEBI:15377"/>
        <dbReference type="ChEBI" id="CHEBI:29985"/>
        <dbReference type="ChEBI" id="CHEBI:90779"/>
        <dbReference type="ChEBI" id="CHEBI:143103"/>
        <dbReference type="EC" id="3.4.19.13"/>
    </reaction>
</comment>
<comment type="catalytic activity">
    <reaction evidence="8 11">
        <text>an N-terminal (5-L-glutamyl)-[peptide] + an alpha-amino acid = 5-L-glutamyl amino acid + an N-terminal L-alpha-aminoacyl-[peptide]</text>
        <dbReference type="Rhea" id="RHEA:23904"/>
        <dbReference type="Rhea" id="RHEA-COMP:9780"/>
        <dbReference type="Rhea" id="RHEA-COMP:9795"/>
        <dbReference type="ChEBI" id="CHEBI:77644"/>
        <dbReference type="ChEBI" id="CHEBI:78597"/>
        <dbReference type="ChEBI" id="CHEBI:78599"/>
        <dbReference type="ChEBI" id="CHEBI:78608"/>
        <dbReference type="EC" id="2.3.2.2"/>
    </reaction>
</comment>
<evidence type="ECO:0000256" key="9">
    <source>
        <dbReference type="PIRSR" id="PIRSR600101-1"/>
    </source>
</evidence>